<dbReference type="Proteomes" id="UP000886998">
    <property type="component" value="Unassembled WGS sequence"/>
</dbReference>
<dbReference type="OrthoDB" id="10631136at2759"/>
<organism evidence="2 3">
    <name type="scientific">Trichonephila inaurata madagascariensis</name>
    <dbReference type="NCBI Taxonomy" id="2747483"/>
    <lineage>
        <taxon>Eukaryota</taxon>
        <taxon>Metazoa</taxon>
        <taxon>Ecdysozoa</taxon>
        <taxon>Arthropoda</taxon>
        <taxon>Chelicerata</taxon>
        <taxon>Arachnida</taxon>
        <taxon>Araneae</taxon>
        <taxon>Araneomorphae</taxon>
        <taxon>Entelegynae</taxon>
        <taxon>Araneoidea</taxon>
        <taxon>Nephilidae</taxon>
        <taxon>Trichonephila</taxon>
        <taxon>Trichonephila inaurata</taxon>
    </lineage>
</organism>
<keyword evidence="3" id="KW-1185">Reference proteome</keyword>
<feature type="compositionally biased region" description="Basic residues" evidence="1">
    <location>
        <begin position="130"/>
        <end position="140"/>
    </location>
</feature>
<dbReference type="EMBL" id="BMAV01017332">
    <property type="protein sequence ID" value="GFY68889.1"/>
    <property type="molecule type" value="Genomic_DNA"/>
</dbReference>
<comment type="caution">
    <text evidence="2">The sequence shown here is derived from an EMBL/GenBank/DDBJ whole genome shotgun (WGS) entry which is preliminary data.</text>
</comment>
<accession>A0A8X6YCH2</accession>
<evidence type="ECO:0000313" key="2">
    <source>
        <dbReference type="EMBL" id="GFY68889.1"/>
    </source>
</evidence>
<feature type="compositionally biased region" description="Basic and acidic residues" evidence="1">
    <location>
        <begin position="61"/>
        <end position="129"/>
    </location>
</feature>
<proteinExistence type="predicted"/>
<protein>
    <submittedName>
        <fullName evidence="2">Uncharacterized protein</fullName>
    </submittedName>
</protein>
<name>A0A8X6YCH2_9ARAC</name>
<evidence type="ECO:0000313" key="3">
    <source>
        <dbReference type="Proteomes" id="UP000886998"/>
    </source>
</evidence>
<dbReference type="AlphaFoldDB" id="A0A8X6YCH2"/>
<gene>
    <name evidence="2" type="ORF">TNIN_468961</name>
</gene>
<sequence>MEIAIPRNQMVLESEELPVLRGLFSSEVDEATTSSGTNEIVHTLGNIYRPFIIQSSNRTQSSRDQRQLDQRYSDQGHSRYSDQGHSRYSDQGHSRYSDQGHSRYSDQGHSSHSDQEHSSHSDQRHSSHSDRRHSSRRQFRSRQFQAERNTPEPMNLPPDVEMFKYNILRKFLDKFVKHGSKLNIKLDKETLQYTCKLFNDIILHHI</sequence>
<reference evidence="2" key="1">
    <citation type="submission" date="2020-08" db="EMBL/GenBank/DDBJ databases">
        <title>Multicomponent nature underlies the extraordinary mechanical properties of spider dragline silk.</title>
        <authorList>
            <person name="Kono N."/>
            <person name="Nakamura H."/>
            <person name="Mori M."/>
            <person name="Yoshida Y."/>
            <person name="Ohtoshi R."/>
            <person name="Malay A.D."/>
            <person name="Moran D.A.P."/>
            <person name="Tomita M."/>
            <person name="Numata K."/>
            <person name="Arakawa K."/>
        </authorList>
    </citation>
    <scope>NUCLEOTIDE SEQUENCE</scope>
</reference>
<feature type="region of interest" description="Disordered" evidence="1">
    <location>
        <begin position="55"/>
        <end position="157"/>
    </location>
</feature>
<evidence type="ECO:0000256" key="1">
    <source>
        <dbReference type="SAM" id="MobiDB-lite"/>
    </source>
</evidence>